<dbReference type="Pfam" id="PF13921">
    <property type="entry name" value="Myb_DNA-bind_6"/>
    <property type="match status" value="1"/>
</dbReference>
<sequence length="362" mass="40425">MSPSLHIHTVELECADLAQRLIKAIKKYGTRWSLVAPMVKTRNGDQCAKRWTDTLNPTIDRTSWTTEADALLIKAVQEHGKFWTKIVKTYFPGRPALSAKNRYNSITRFSADPRVGQRQTPTSPISLRVNHRRDSVSSSSASPSPVTPSATVAEISRPSSPMTPSKYAIDSNTWSNSSPSQPSSVGETEHFTYEELIFALMPLQELLSHQNLQSEFSTMGPFSNRHYNGGEPVPHHPLNMVSSHDFIARPDPDRRHDNAIRGMVVDRLADSDVYLSSLHHGSRPSVHNIQTWQMLSSPFALHSPASAPISSHPMMDSPIYFHNQTSASHRSPAFYPPNPQGPVWDGDIFGMNPNVQSHWFPC</sequence>
<gene>
    <name evidence="4" type="ORF">K435DRAFT_789896</name>
</gene>
<evidence type="ECO:0000259" key="3">
    <source>
        <dbReference type="PROSITE" id="PS51294"/>
    </source>
</evidence>
<dbReference type="Proteomes" id="UP000297245">
    <property type="component" value="Unassembled WGS sequence"/>
</dbReference>
<keyword evidence="5" id="KW-1185">Reference proteome</keyword>
<dbReference type="PROSITE" id="PS51294">
    <property type="entry name" value="HTH_MYB"/>
    <property type="match status" value="2"/>
</dbReference>
<proteinExistence type="predicted"/>
<dbReference type="PANTHER" id="PTHR45614:SF199">
    <property type="entry name" value="MYB-LIKE TRANSCRIPTION FACTOR (EUROFUNG)-RELATED"/>
    <property type="match status" value="1"/>
</dbReference>
<dbReference type="GO" id="GO:0045944">
    <property type="term" value="P:positive regulation of transcription by RNA polymerase II"/>
    <property type="evidence" value="ECO:0007669"/>
    <property type="project" value="TreeGrafter"/>
</dbReference>
<dbReference type="GO" id="GO:0000978">
    <property type="term" value="F:RNA polymerase II cis-regulatory region sequence-specific DNA binding"/>
    <property type="evidence" value="ECO:0007669"/>
    <property type="project" value="TreeGrafter"/>
</dbReference>
<accession>A0A4S8MRY6</accession>
<feature type="domain" description="HTH myb-type" evidence="3">
    <location>
        <begin position="61"/>
        <end position="111"/>
    </location>
</feature>
<dbReference type="SMART" id="SM00717">
    <property type="entry name" value="SANT"/>
    <property type="match status" value="2"/>
</dbReference>
<dbReference type="GO" id="GO:0005634">
    <property type="term" value="C:nucleus"/>
    <property type="evidence" value="ECO:0007669"/>
    <property type="project" value="TreeGrafter"/>
</dbReference>
<evidence type="ECO:0008006" key="6">
    <source>
        <dbReference type="Google" id="ProtNLM"/>
    </source>
</evidence>
<feature type="compositionally biased region" description="Low complexity" evidence="1">
    <location>
        <begin position="171"/>
        <end position="184"/>
    </location>
</feature>
<evidence type="ECO:0000256" key="1">
    <source>
        <dbReference type="SAM" id="MobiDB-lite"/>
    </source>
</evidence>
<dbReference type="InterPro" id="IPR017930">
    <property type="entry name" value="Myb_dom"/>
</dbReference>
<dbReference type="InterPro" id="IPR050560">
    <property type="entry name" value="MYB_TF"/>
</dbReference>
<dbReference type="Gene3D" id="1.10.10.60">
    <property type="entry name" value="Homeodomain-like"/>
    <property type="match status" value="2"/>
</dbReference>
<feature type="domain" description="Myb-like" evidence="2">
    <location>
        <begin position="19"/>
        <end position="55"/>
    </location>
</feature>
<evidence type="ECO:0000313" key="4">
    <source>
        <dbReference type="EMBL" id="THV05878.1"/>
    </source>
</evidence>
<dbReference type="PANTHER" id="PTHR45614">
    <property type="entry name" value="MYB PROTEIN-RELATED"/>
    <property type="match status" value="1"/>
</dbReference>
<organism evidence="4 5">
    <name type="scientific">Dendrothele bispora (strain CBS 962.96)</name>
    <dbReference type="NCBI Taxonomy" id="1314807"/>
    <lineage>
        <taxon>Eukaryota</taxon>
        <taxon>Fungi</taxon>
        <taxon>Dikarya</taxon>
        <taxon>Basidiomycota</taxon>
        <taxon>Agaricomycotina</taxon>
        <taxon>Agaricomycetes</taxon>
        <taxon>Agaricomycetidae</taxon>
        <taxon>Agaricales</taxon>
        <taxon>Agaricales incertae sedis</taxon>
        <taxon>Dendrothele</taxon>
    </lineage>
</organism>
<dbReference type="OrthoDB" id="2143914at2759"/>
<dbReference type="InterPro" id="IPR009057">
    <property type="entry name" value="Homeodomain-like_sf"/>
</dbReference>
<dbReference type="GO" id="GO:0000981">
    <property type="term" value="F:DNA-binding transcription factor activity, RNA polymerase II-specific"/>
    <property type="evidence" value="ECO:0007669"/>
    <property type="project" value="TreeGrafter"/>
</dbReference>
<feature type="compositionally biased region" description="Low complexity" evidence="1">
    <location>
        <begin position="136"/>
        <end position="153"/>
    </location>
</feature>
<feature type="domain" description="HTH myb-type" evidence="3">
    <location>
        <begin position="19"/>
        <end position="59"/>
    </location>
</feature>
<dbReference type="CDD" id="cd00167">
    <property type="entry name" value="SANT"/>
    <property type="match status" value="2"/>
</dbReference>
<dbReference type="PROSITE" id="PS50090">
    <property type="entry name" value="MYB_LIKE"/>
    <property type="match status" value="2"/>
</dbReference>
<evidence type="ECO:0000259" key="2">
    <source>
        <dbReference type="PROSITE" id="PS50090"/>
    </source>
</evidence>
<dbReference type="InterPro" id="IPR001005">
    <property type="entry name" value="SANT/Myb"/>
</dbReference>
<protein>
    <recommendedName>
        <fullName evidence="6">Myb-like domain-containing protein</fullName>
    </recommendedName>
</protein>
<feature type="domain" description="Myb-like" evidence="2">
    <location>
        <begin position="56"/>
        <end position="107"/>
    </location>
</feature>
<reference evidence="4 5" key="1">
    <citation type="journal article" date="2019" name="Nat. Ecol. Evol.">
        <title>Megaphylogeny resolves global patterns of mushroom evolution.</title>
        <authorList>
            <person name="Varga T."/>
            <person name="Krizsan K."/>
            <person name="Foldi C."/>
            <person name="Dima B."/>
            <person name="Sanchez-Garcia M."/>
            <person name="Sanchez-Ramirez S."/>
            <person name="Szollosi G.J."/>
            <person name="Szarkandi J.G."/>
            <person name="Papp V."/>
            <person name="Albert L."/>
            <person name="Andreopoulos W."/>
            <person name="Angelini C."/>
            <person name="Antonin V."/>
            <person name="Barry K.W."/>
            <person name="Bougher N.L."/>
            <person name="Buchanan P."/>
            <person name="Buyck B."/>
            <person name="Bense V."/>
            <person name="Catcheside P."/>
            <person name="Chovatia M."/>
            <person name="Cooper J."/>
            <person name="Damon W."/>
            <person name="Desjardin D."/>
            <person name="Finy P."/>
            <person name="Geml J."/>
            <person name="Haridas S."/>
            <person name="Hughes K."/>
            <person name="Justo A."/>
            <person name="Karasinski D."/>
            <person name="Kautmanova I."/>
            <person name="Kiss B."/>
            <person name="Kocsube S."/>
            <person name="Kotiranta H."/>
            <person name="LaButti K.M."/>
            <person name="Lechner B.E."/>
            <person name="Liimatainen K."/>
            <person name="Lipzen A."/>
            <person name="Lukacs Z."/>
            <person name="Mihaltcheva S."/>
            <person name="Morgado L.N."/>
            <person name="Niskanen T."/>
            <person name="Noordeloos M.E."/>
            <person name="Ohm R.A."/>
            <person name="Ortiz-Santana B."/>
            <person name="Ovrebo C."/>
            <person name="Racz N."/>
            <person name="Riley R."/>
            <person name="Savchenko A."/>
            <person name="Shiryaev A."/>
            <person name="Soop K."/>
            <person name="Spirin V."/>
            <person name="Szebenyi C."/>
            <person name="Tomsovsky M."/>
            <person name="Tulloss R.E."/>
            <person name="Uehling J."/>
            <person name="Grigoriev I.V."/>
            <person name="Vagvolgyi C."/>
            <person name="Papp T."/>
            <person name="Martin F.M."/>
            <person name="Miettinen O."/>
            <person name="Hibbett D.S."/>
            <person name="Nagy L.G."/>
        </authorList>
    </citation>
    <scope>NUCLEOTIDE SEQUENCE [LARGE SCALE GENOMIC DNA]</scope>
    <source>
        <strain evidence="4 5">CBS 962.96</strain>
    </source>
</reference>
<name>A0A4S8MRY6_DENBC</name>
<dbReference type="SUPFAM" id="SSF46689">
    <property type="entry name" value="Homeodomain-like"/>
    <property type="match status" value="1"/>
</dbReference>
<feature type="region of interest" description="Disordered" evidence="1">
    <location>
        <begin position="110"/>
        <end position="187"/>
    </location>
</feature>
<dbReference type="GO" id="GO:0000278">
    <property type="term" value="P:mitotic cell cycle"/>
    <property type="evidence" value="ECO:0007669"/>
    <property type="project" value="TreeGrafter"/>
</dbReference>
<dbReference type="AlphaFoldDB" id="A0A4S8MRY6"/>
<dbReference type="EMBL" id="ML179046">
    <property type="protein sequence ID" value="THV05878.1"/>
    <property type="molecule type" value="Genomic_DNA"/>
</dbReference>
<evidence type="ECO:0000313" key="5">
    <source>
        <dbReference type="Proteomes" id="UP000297245"/>
    </source>
</evidence>